<dbReference type="AlphaFoldDB" id="A0A8J3MUP9"/>
<name>A0A8J3MUP9_9CHLR</name>
<accession>A0A8J3MUP9</accession>
<sequence>MGLFSIVFGSIPKLTITLIDSAWDGGVIYALRHPFLNTFIDVFGSHALLLVDFDVTHFFTLFSYRGGAFNQFDDSPLFLLLQRY</sequence>
<keyword evidence="2" id="KW-1185">Reference proteome</keyword>
<evidence type="ECO:0000313" key="2">
    <source>
        <dbReference type="Proteomes" id="UP000612362"/>
    </source>
</evidence>
<evidence type="ECO:0000313" key="1">
    <source>
        <dbReference type="EMBL" id="GHO47156.1"/>
    </source>
</evidence>
<dbReference type="Proteomes" id="UP000612362">
    <property type="component" value="Unassembled WGS sequence"/>
</dbReference>
<protein>
    <submittedName>
        <fullName evidence="1">Uncharacterized protein</fullName>
    </submittedName>
</protein>
<dbReference type="RefSeq" id="WP_220196453.1">
    <property type="nucleotide sequence ID" value="NZ_BNJF01000002.1"/>
</dbReference>
<organism evidence="1 2">
    <name type="scientific">Ktedonospora formicarum</name>
    <dbReference type="NCBI Taxonomy" id="2778364"/>
    <lineage>
        <taxon>Bacteria</taxon>
        <taxon>Bacillati</taxon>
        <taxon>Chloroflexota</taxon>
        <taxon>Ktedonobacteria</taxon>
        <taxon>Ktedonobacterales</taxon>
        <taxon>Ktedonobacteraceae</taxon>
        <taxon>Ktedonospora</taxon>
    </lineage>
</organism>
<reference evidence="1" key="1">
    <citation type="submission" date="2020-10" db="EMBL/GenBank/DDBJ databases">
        <title>Taxonomic study of unclassified bacteria belonging to the class Ktedonobacteria.</title>
        <authorList>
            <person name="Yabe S."/>
            <person name="Wang C.M."/>
            <person name="Zheng Y."/>
            <person name="Sakai Y."/>
            <person name="Cavaletti L."/>
            <person name="Monciardini P."/>
            <person name="Donadio S."/>
        </authorList>
    </citation>
    <scope>NUCLEOTIDE SEQUENCE</scope>
    <source>
        <strain evidence="1">SOSP1-1</strain>
    </source>
</reference>
<proteinExistence type="predicted"/>
<gene>
    <name evidence="1" type="ORF">KSX_53190</name>
</gene>
<dbReference type="EMBL" id="BNJF01000002">
    <property type="protein sequence ID" value="GHO47156.1"/>
    <property type="molecule type" value="Genomic_DNA"/>
</dbReference>
<comment type="caution">
    <text evidence="1">The sequence shown here is derived from an EMBL/GenBank/DDBJ whole genome shotgun (WGS) entry which is preliminary data.</text>
</comment>